<organismHost>
    <name type="scientific">Chlorella</name>
    <dbReference type="NCBI Taxonomy" id="3071"/>
</organismHost>
<dbReference type="Proteomes" id="UP000000862">
    <property type="component" value="Segment"/>
</dbReference>
<sequence>MSTDIFTLELSSTKRTVPFTGPSKTAIADTGFVTFNEDVFLVIVINTNINKTNNINVPVGSKDIISVIISIILNVKR</sequence>
<keyword evidence="2" id="KW-1185">Reference proteome</keyword>
<reference evidence="1 2" key="6">
    <citation type="journal article" date="1999" name="Virology">
        <title>Chlorella virus PBCV-1 encodes a functional homospermidine synthase.</title>
        <authorList>
            <person name="Kaiser A."/>
            <person name="Vollmert M."/>
            <person name="Tholl D."/>
            <person name="Graves M.V."/>
            <person name="Gurnon J.R."/>
            <person name="Xing W."/>
            <person name="Lisec A.D."/>
            <person name="Nickerson K.W."/>
            <person name="Van Etten J.L."/>
        </authorList>
    </citation>
    <scope>NUCLEOTIDE SEQUENCE [LARGE SCALE GENOMIC DNA]</scope>
</reference>
<reference evidence="1 2" key="4">
    <citation type="journal article" date="1996" name="Virology">
        <title>Analysis of 76 kb of the chlorella virus PBCV-1 330-kb genome: map positions 182 to 258.</title>
        <authorList>
            <person name="Kutish G.F."/>
            <person name="Li Y."/>
            <person name="Lu Z."/>
            <person name="Furuta M."/>
            <person name="Rock D.L."/>
            <person name="Van Etten J.L."/>
        </authorList>
    </citation>
    <scope>NUCLEOTIDE SEQUENCE [LARGE SCALE GENOMIC DNA]</scope>
</reference>
<reference evidence="1 2" key="1">
    <citation type="journal article" date="1995" name="Virology">
        <title>Analysis of 45 kb of DNA located at the left end of the chlorella virus PBCV-1 genome.</title>
        <authorList>
            <person name="Lu Z."/>
            <person name="Li Y."/>
            <person name="Zhang Y."/>
            <person name="Kutish G.F."/>
            <person name="Rock D.L."/>
            <person name="Van Etten J.L."/>
        </authorList>
    </citation>
    <scope>NUCLEOTIDE SEQUENCE [LARGE SCALE GENOMIC DNA]</scope>
</reference>
<reference evidence="1 2" key="2">
    <citation type="journal article" date="1995" name="Virology">
        <title>Analysis of 43 kb of the Chlorella virus PBCV-1 330-kb genome: map positions 45 to 88.</title>
        <authorList>
            <person name="Li Y."/>
            <person name="Lu Z."/>
            <person name="Burbank D.E."/>
            <person name="Kutish G.F."/>
            <person name="Rock D.L."/>
            <person name="Van Etten J.L."/>
        </authorList>
    </citation>
    <scope>NUCLEOTIDE SEQUENCE [LARGE SCALE GENOMIC DNA]</scope>
</reference>
<organism evidence="1 2">
    <name type="scientific">Paramecium bursaria Chlorella virus 1</name>
    <name type="common">PBCV-1</name>
    <dbReference type="NCBI Taxonomy" id="10506"/>
    <lineage>
        <taxon>Viruses</taxon>
        <taxon>Varidnaviria</taxon>
        <taxon>Bamfordvirae</taxon>
        <taxon>Nucleocytoviricota</taxon>
        <taxon>Megaviricetes</taxon>
        <taxon>Algavirales</taxon>
        <taxon>Phycodnaviridae</taxon>
        <taxon>Chlorovirus</taxon>
        <taxon>Chlorovirus vanettense</taxon>
    </lineage>
</organism>
<accession>Q84564</accession>
<dbReference type="RefSeq" id="NP_048592.1">
    <property type="nucleotide sequence ID" value="NC_000852.5"/>
</dbReference>
<evidence type="ECO:0000313" key="1">
    <source>
        <dbReference type="EMBL" id="AAC96612.1"/>
    </source>
</evidence>
<dbReference type="EMBL" id="JF411744">
    <property type="protein sequence ID" value="AAC96612.1"/>
    <property type="molecule type" value="Genomic_DNA"/>
</dbReference>
<dbReference type="KEGG" id="vg:918373"/>
<reference evidence="1 2" key="3">
    <citation type="journal article" date="1996" name="Virology">
        <title>Analysis of 94 kb of the chlorella virus PBCV-1 330-kb genome: map positions 88 to 182.</title>
        <authorList>
            <person name="Lu Z."/>
            <person name="Li Y."/>
            <person name="Que Q."/>
            <person name="Kutish G.F."/>
            <person name="Rock D.L."/>
            <person name="Van Etten J.L."/>
        </authorList>
    </citation>
    <scope>NUCLEOTIDE SEQUENCE [LARGE SCALE GENOMIC DNA]</scope>
</reference>
<reference evidence="1 2" key="8">
    <citation type="journal article" date="2010" name="J. Virol.">
        <title>Microarray analysis of Paramecium bursaria chlorella virus 1 transcription.</title>
        <authorList>
            <person name="Yanai-Balser G.M."/>
            <person name="Duncan G.A."/>
            <person name="Eudy J.D."/>
            <person name="Wang D."/>
            <person name="Li X."/>
            <person name="Agarkova I.V."/>
            <person name="Dunigan D.D."/>
            <person name="Van Etten J.L."/>
        </authorList>
    </citation>
    <scope>NUCLEOTIDE SEQUENCE [LARGE SCALE GENOMIC DNA]</scope>
</reference>
<dbReference type="GeneID" id="918373"/>
<proteinExistence type="predicted"/>
<protein>
    <submittedName>
        <fullName evidence="1">Uncharacterized protein</fullName>
    </submittedName>
</protein>
<gene>
    <name evidence="1" type="primary">a244L</name>
</gene>
<reference evidence="1 2" key="5">
    <citation type="journal article" date="1997" name="Virology">
        <title>Analysis of 74 kb of DNA located at the right end of the 330-kb chlorella virus PBCV-1 genome.</title>
        <authorList>
            <person name="Li Y."/>
            <person name="Lu Z."/>
            <person name="Sun L."/>
            <person name="Ropp S."/>
            <person name="Kutish G.F."/>
            <person name="Rock D.L."/>
            <person name="Van Etten J.L."/>
        </authorList>
    </citation>
    <scope>NUCLEOTIDE SEQUENCE [LARGE SCALE GENOMIC DNA]</scope>
</reference>
<dbReference type="PIR" id="T17735">
    <property type="entry name" value="T17735"/>
</dbReference>
<reference evidence="1 2" key="7">
    <citation type="journal article" date="2000" name="Virology">
        <title>Characterization of a beta-1,3-glucanase encoded by chlorella virus PBCV-1.</title>
        <authorList>
            <person name="Sun L."/>
            <person name="Gurnon J.R."/>
            <person name="Adams B.J."/>
            <person name="Graves M.V."/>
            <person name="Van Etten J.L."/>
        </authorList>
    </citation>
    <scope>NUCLEOTIDE SEQUENCE [LARGE SCALE GENOMIC DNA]</scope>
</reference>
<evidence type="ECO:0000313" key="2">
    <source>
        <dbReference type="Proteomes" id="UP000000862"/>
    </source>
</evidence>
<name>Q84564_PBCV1</name>